<dbReference type="EMBL" id="DS995731">
    <property type="protein sequence ID" value="EGE04133.1"/>
    <property type="molecule type" value="Genomic_DNA"/>
</dbReference>
<keyword evidence="3" id="KW-1185">Reference proteome</keyword>
<reference evidence="3" key="1">
    <citation type="journal article" date="2012" name="MBio">
        <title>Comparative genome analysis of Trichophyton rubrum and related dermatophytes reveals candidate genes involved in infection.</title>
        <authorList>
            <person name="Martinez D.A."/>
            <person name="Oliver B.G."/>
            <person name="Graeser Y."/>
            <person name="Goldberg J.M."/>
            <person name="Li W."/>
            <person name="Martinez-Rossi N.M."/>
            <person name="Monod M."/>
            <person name="Shelest E."/>
            <person name="Barton R.C."/>
            <person name="Birch E."/>
            <person name="Brakhage A.A."/>
            <person name="Chen Z."/>
            <person name="Gurr S.J."/>
            <person name="Heiman D."/>
            <person name="Heitman J."/>
            <person name="Kosti I."/>
            <person name="Rossi A."/>
            <person name="Saif S."/>
            <person name="Samalova M."/>
            <person name="Saunders C.W."/>
            <person name="Shea T."/>
            <person name="Summerbell R.C."/>
            <person name="Xu J."/>
            <person name="Young S."/>
            <person name="Zeng Q."/>
            <person name="Birren B.W."/>
            <person name="Cuomo C.A."/>
            <person name="White T.C."/>
        </authorList>
    </citation>
    <scope>NUCLEOTIDE SEQUENCE [LARGE SCALE GENOMIC DNA]</scope>
    <source>
        <strain evidence="3">ATCC MYA-4606 / CBS 127.97</strain>
    </source>
</reference>
<proteinExistence type="predicted"/>
<name>F2PQG5_TRIEC</name>
<feature type="chain" id="PRO_5003283739" evidence="1">
    <location>
        <begin position="20"/>
        <end position="142"/>
    </location>
</feature>
<dbReference type="HOGENOM" id="CLU_1817201_0_0_1"/>
<organism evidence="2 3">
    <name type="scientific">Trichophyton equinum (strain ATCC MYA-4606 / CBS 127.97)</name>
    <name type="common">Horse ringworm fungus</name>
    <dbReference type="NCBI Taxonomy" id="559882"/>
    <lineage>
        <taxon>Eukaryota</taxon>
        <taxon>Fungi</taxon>
        <taxon>Dikarya</taxon>
        <taxon>Ascomycota</taxon>
        <taxon>Pezizomycotina</taxon>
        <taxon>Eurotiomycetes</taxon>
        <taxon>Eurotiomycetidae</taxon>
        <taxon>Onygenales</taxon>
        <taxon>Arthrodermataceae</taxon>
        <taxon>Trichophyton</taxon>
    </lineage>
</organism>
<sequence>MSWIALFAAVGAGIIAACAVSSELRAWHAEKEEKKEEELEERAVRIAKREAELATQSSDYFIKRRRIRDLLRELQQWEIAISQRSETSRRLAAESHRVNEEVARAMKTIGDWEEALEEREILFRLQQRRQTSIRRGVQQKRG</sequence>
<protein>
    <submittedName>
        <fullName evidence="2">Uncharacterized protein</fullName>
    </submittedName>
</protein>
<evidence type="ECO:0000256" key="1">
    <source>
        <dbReference type="SAM" id="SignalP"/>
    </source>
</evidence>
<gene>
    <name evidence="2" type="ORF">TEQG_03165</name>
</gene>
<evidence type="ECO:0000313" key="3">
    <source>
        <dbReference type="Proteomes" id="UP000009169"/>
    </source>
</evidence>
<dbReference type="VEuPathDB" id="FungiDB:TEQG_03165"/>
<keyword evidence="1" id="KW-0732">Signal</keyword>
<dbReference type="Proteomes" id="UP000009169">
    <property type="component" value="Unassembled WGS sequence"/>
</dbReference>
<dbReference type="AlphaFoldDB" id="F2PQG5"/>
<evidence type="ECO:0000313" key="2">
    <source>
        <dbReference type="EMBL" id="EGE04133.1"/>
    </source>
</evidence>
<accession>F2PQG5</accession>
<feature type="signal peptide" evidence="1">
    <location>
        <begin position="1"/>
        <end position="19"/>
    </location>
</feature>